<dbReference type="GO" id="GO:0005634">
    <property type="term" value="C:nucleus"/>
    <property type="evidence" value="ECO:0007669"/>
    <property type="project" value="UniProtKB-SubCell"/>
</dbReference>
<dbReference type="Proteomes" id="UP000515140">
    <property type="component" value="Unplaced"/>
</dbReference>
<proteinExistence type="predicted"/>
<evidence type="ECO:0000256" key="5">
    <source>
        <dbReference type="ARBA" id="ARBA00022833"/>
    </source>
</evidence>
<feature type="domain" description="LIM zinc-binding" evidence="10">
    <location>
        <begin position="78"/>
        <end position="138"/>
    </location>
</feature>
<evidence type="ECO:0000313" key="12">
    <source>
        <dbReference type="RefSeq" id="XP_020853975.1"/>
    </source>
</evidence>
<feature type="domain" description="LIM zinc-binding" evidence="10">
    <location>
        <begin position="259"/>
        <end position="322"/>
    </location>
</feature>
<dbReference type="GO" id="GO:0030018">
    <property type="term" value="C:Z disc"/>
    <property type="evidence" value="ECO:0007669"/>
    <property type="project" value="TreeGrafter"/>
</dbReference>
<dbReference type="InterPro" id="IPR001781">
    <property type="entry name" value="Znf_LIM"/>
</dbReference>
<evidence type="ECO:0000256" key="4">
    <source>
        <dbReference type="ARBA" id="ARBA00022771"/>
    </source>
</evidence>
<dbReference type="PROSITE" id="PS00478">
    <property type="entry name" value="LIM_DOMAIN_1"/>
    <property type="match status" value="3"/>
</dbReference>
<dbReference type="AlphaFoldDB" id="A0A6P5L6P9"/>
<dbReference type="FunFam" id="2.10.110.10:FF:000070">
    <property type="entry name" value="Four and a half LIM domains 3"/>
    <property type="match status" value="1"/>
</dbReference>
<feature type="domain" description="LIM zinc-binding" evidence="10">
    <location>
        <begin position="139"/>
        <end position="200"/>
    </location>
</feature>
<dbReference type="SMART" id="SM00132">
    <property type="entry name" value="LIM"/>
    <property type="match status" value="4"/>
</dbReference>
<dbReference type="InterPro" id="IPR056807">
    <property type="entry name" value="LIM_FHL1/2/3/5_N"/>
</dbReference>
<dbReference type="GeneID" id="110216483"/>
<dbReference type="GO" id="GO:0003713">
    <property type="term" value="F:transcription coactivator activity"/>
    <property type="evidence" value="ECO:0007669"/>
    <property type="project" value="Ensembl"/>
</dbReference>
<reference evidence="12 13" key="1">
    <citation type="submission" date="2025-04" db="UniProtKB">
        <authorList>
            <consortium name="RefSeq"/>
        </authorList>
    </citation>
    <scope>IDENTIFICATION</scope>
    <source>
        <tissue evidence="12 13">Spleen</tissue>
    </source>
</reference>
<evidence type="ECO:0000259" key="10">
    <source>
        <dbReference type="PROSITE" id="PS50023"/>
    </source>
</evidence>
<evidence type="ECO:0000256" key="6">
    <source>
        <dbReference type="ARBA" id="ARBA00023038"/>
    </source>
</evidence>
<dbReference type="GeneTree" id="ENSGT00950000183028"/>
<dbReference type="Gene3D" id="2.10.110.10">
    <property type="entry name" value="Cysteine Rich Protein"/>
    <property type="match status" value="4"/>
</dbReference>
<dbReference type="SUPFAM" id="SSF57716">
    <property type="entry name" value="Glucocorticoid receptor-like (DNA-binding domain)"/>
    <property type="match status" value="5"/>
</dbReference>
<keyword evidence="7" id="KW-0539">Nucleus</keyword>
<keyword evidence="3" id="KW-0677">Repeat</keyword>
<dbReference type="GO" id="GO:0008270">
    <property type="term" value="F:zinc ion binding"/>
    <property type="evidence" value="ECO:0007669"/>
    <property type="project" value="UniProtKB-KW"/>
</dbReference>
<dbReference type="CTD" id="9457"/>
<accession>A0A6P5L6P9</accession>
<dbReference type="PANTHER" id="PTHR24205:SF7">
    <property type="entry name" value="FOUR AND A HALF LIM DOMAINS PROTEIN 5"/>
    <property type="match status" value="1"/>
</dbReference>
<evidence type="ECO:0000256" key="3">
    <source>
        <dbReference type="ARBA" id="ARBA00022737"/>
    </source>
</evidence>
<dbReference type="RefSeq" id="XP_020853976.1">
    <property type="nucleotide sequence ID" value="XM_020998317.1"/>
</dbReference>
<protein>
    <submittedName>
        <fullName evidence="12 13">Four and a half LIM domains protein 5 isoform X1</fullName>
    </submittedName>
</protein>
<keyword evidence="6 8" id="KW-0440">LIM domain</keyword>
<keyword evidence="4" id="KW-0863">Zinc-finger</keyword>
<dbReference type="PANTHER" id="PTHR24205">
    <property type="entry name" value="FOUR AND A HALF LIM DOMAINS PROTEIN"/>
    <property type="match status" value="1"/>
</dbReference>
<dbReference type="PROSITE" id="PS50023">
    <property type="entry name" value="LIM_DOMAIN_2"/>
    <property type="match status" value="3"/>
</dbReference>
<evidence type="ECO:0000256" key="1">
    <source>
        <dbReference type="ARBA" id="ARBA00004123"/>
    </source>
</evidence>
<dbReference type="CDD" id="cd09347">
    <property type="entry name" value="LIM4_FHL"/>
    <property type="match status" value="1"/>
</dbReference>
<dbReference type="GO" id="GO:0045944">
    <property type="term" value="P:positive regulation of transcription by RNA polymerase II"/>
    <property type="evidence" value="ECO:0007669"/>
    <property type="project" value="Ensembl"/>
</dbReference>
<evidence type="ECO:0000256" key="7">
    <source>
        <dbReference type="ARBA" id="ARBA00023242"/>
    </source>
</evidence>
<keyword evidence="5 8" id="KW-0862">Zinc</keyword>
<evidence type="ECO:0000313" key="11">
    <source>
        <dbReference type="Proteomes" id="UP000515140"/>
    </source>
</evidence>
<feature type="region of interest" description="Disordered" evidence="9">
    <location>
        <begin position="1"/>
        <end position="30"/>
    </location>
</feature>
<evidence type="ECO:0000313" key="13">
    <source>
        <dbReference type="RefSeq" id="XP_020853976.1"/>
    </source>
</evidence>
<dbReference type="FunFam" id="2.10.110.10:FF:000030">
    <property type="entry name" value="Four and a half LIM domains protein 2"/>
    <property type="match status" value="1"/>
</dbReference>
<name>A0A6P5L6P9_PHACI</name>
<comment type="subcellular location">
    <subcellularLocation>
        <location evidence="1">Nucleus</location>
    </subcellularLocation>
</comment>
<gene>
    <name evidence="12 13" type="primary">FHL5</name>
</gene>
<dbReference type="KEGG" id="pcw:110216483"/>
<keyword evidence="2 8" id="KW-0479">Metal-binding</keyword>
<dbReference type="Pfam" id="PF00412">
    <property type="entry name" value="LIM"/>
    <property type="match status" value="4"/>
</dbReference>
<keyword evidence="11" id="KW-1185">Reference proteome</keyword>
<evidence type="ECO:0000256" key="8">
    <source>
        <dbReference type="PROSITE-ProRule" id="PRU00125"/>
    </source>
</evidence>
<sequence length="323" mass="36959">MINTDAEPRVNIPKGSSISEQEGTWEPSSSTHLFSRINSKMTTPTECLHCMKSIYGKEYTVKNDEAYCIPCYDLLFSSVCEKCKGTIGYYSRDFSYKDLHWHDDCFKCAKCNRSLMEKPFAVKDKVLLCTACYTNECSSKCFQCKKIIMPGSRKIEFRGNEWHASCFICQSCGQPMGKNPVMTKDSKNYCVPCFEKHFAPYCKSCKKVVSVGGMTFHNKPWHKDCFLCSRCKKKLYGENFFSRDDDPFCQDCYADLYALKCDACNEPITALGNPQYVTFQERQWHSDCFKCGKCNVSLVGQGFLTHQDTILCRECGINPESEI</sequence>
<feature type="compositionally biased region" description="Polar residues" evidence="9">
    <location>
        <begin position="14"/>
        <end position="30"/>
    </location>
</feature>
<dbReference type="FunFam" id="2.10.110.10:FF:000013">
    <property type="entry name" value="Four and a half LIM domains 1"/>
    <property type="match status" value="1"/>
</dbReference>
<dbReference type="RefSeq" id="XP_020853975.1">
    <property type="nucleotide sequence ID" value="XM_020998316.1"/>
</dbReference>
<evidence type="ECO:0000256" key="2">
    <source>
        <dbReference type="ARBA" id="ARBA00022723"/>
    </source>
</evidence>
<evidence type="ECO:0000256" key="9">
    <source>
        <dbReference type="SAM" id="MobiDB-lite"/>
    </source>
</evidence>
<dbReference type="Pfam" id="PF25076">
    <property type="entry name" value="LIM_FHL2-3_N"/>
    <property type="match status" value="1"/>
</dbReference>
<organism evidence="11 12">
    <name type="scientific">Phascolarctos cinereus</name>
    <name type="common">Koala</name>
    <dbReference type="NCBI Taxonomy" id="38626"/>
    <lineage>
        <taxon>Eukaryota</taxon>
        <taxon>Metazoa</taxon>
        <taxon>Chordata</taxon>
        <taxon>Craniata</taxon>
        <taxon>Vertebrata</taxon>
        <taxon>Euteleostomi</taxon>
        <taxon>Mammalia</taxon>
        <taxon>Metatheria</taxon>
        <taxon>Diprotodontia</taxon>
        <taxon>Phascolarctidae</taxon>
        <taxon>Phascolarctos</taxon>
    </lineage>
</organism>